<proteinExistence type="predicted"/>
<feature type="compositionally biased region" description="Basic and acidic residues" evidence="1">
    <location>
        <begin position="371"/>
        <end position="387"/>
    </location>
</feature>
<feature type="compositionally biased region" description="Low complexity" evidence="1">
    <location>
        <begin position="89"/>
        <end position="102"/>
    </location>
</feature>
<feature type="compositionally biased region" description="Low complexity" evidence="1">
    <location>
        <begin position="586"/>
        <end position="605"/>
    </location>
</feature>
<keyword evidence="3" id="KW-1185">Reference proteome</keyword>
<feature type="compositionally biased region" description="Basic and acidic residues" evidence="1">
    <location>
        <begin position="292"/>
        <end position="314"/>
    </location>
</feature>
<feature type="compositionally biased region" description="Basic and acidic residues" evidence="1">
    <location>
        <begin position="491"/>
        <end position="504"/>
    </location>
</feature>
<feature type="compositionally biased region" description="Basic and acidic residues" evidence="1">
    <location>
        <begin position="449"/>
        <end position="462"/>
    </location>
</feature>
<gene>
    <name evidence="2" type="ORF">BLNAU_17462</name>
</gene>
<feature type="compositionally biased region" description="Basic and acidic residues" evidence="1">
    <location>
        <begin position="175"/>
        <end position="184"/>
    </location>
</feature>
<name>A0ABQ9X794_9EUKA</name>
<accession>A0ABQ9X794</accession>
<evidence type="ECO:0000313" key="2">
    <source>
        <dbReference type="EMBL" id="KAK2947629.1"/>
    </source>
</evidence>
<dbReference type="Proteomes" id="UP001281761">
    <property type="component" value="Unassembled WGS sequence"/>
</dbReference>
<feature type="compositionally biased region" description="Basic and acidic residues" evidence="1">
    <location>
        <begin position="414"/>
        <end position="425"/>
    </location>
</feature>
<evidence type="ECO:0008006" key="4">
    <source>
        <dbReference type="Google" id="ProtNLM"/>
    </source>
</evidence>
<protein>
    <recommendedName>
        <fullName evidence="4">WH2 domain-containing protein</fullName>
    </recommendedName>
</protein>
<dbReference type="EMBL" id="JARBJD010000195">
    <property type="protein sequence ID" value="KAK2947629.1"/>
    <property type="molecule type" value="Genomic_DNA"/>
</dbReference>
<feature type="compositionally biased region" description="Polar residues" evidence="1">
    <location>
        <begin position="239"/>
        <end position="251"/>
    </location>
</feature>
<comment type="caution">
    <text evidence="2">The sequence shown here is derived from an EMBL/GenBank/DDBJ whole genome shotgun (WGS) entry which is preliminary data.</text>
</comment>
<reference evidence="2 3" key="1">
    <citation type="journal article" date="2022" name="bioRxiv">
        <title>Genomics of Preaxostyla Flagellates Illuminates Evolutionary Transitions and the Path Towards Mitochondrial Loss.</title>
        <authorList>
            <person name="Novak L.V.F."/>
            <person name="Treitli S.C."/>
            <person name="Pyrih J."/>
            <person name="Halakuc P."/>
            <person name="Pipaliya S.V."/>
            <person name="Vacek V."/>
            <person name="Brzon O."/>
            <person name="Soukal P."/>
            <person name="Eme L."/>
            <person name="Dacks J.B."/>
            <person name="Karnkowska A."/>
            <person name="Elias M."/>
            <person name="Hampl V."/>
        </authorList>
    </citation>
    <scope>NUCLEOTIDE SEQUENCE [LARGE SCALE GENOMIC DNA]</scope>
    <source>
        <strain evidence="2">NAU3</strain>
        <tissue evidence="2">Gut</tissue>
    </source>
</reference>
<evidence type="ECO:0000313" key="3">
    <source>
        <dbReference type="Proteomes" id="UP001281761"/>
    </source>
</evidence>
<evidence type="ECO:0000256" key="1">
    <source>
        <dbReference type="SAM" id="MobiDB-lite"/>
    </source>
</evidence>
<feature type="compositionally biased region" description="Basic and acidic residues" evidence="1">
    <location>
        <begin position="346"/>
        <end position="355"/>
    </location>
</feature>
<feature type="compositionally biased region" description="Polar residues" evidence="1">
    <location>
        <begin position="110"/>
        <end position="133"/>
    </location>
</feature>
<feature type="region of interest" description="Disordered" evidence="1">
    <location>
        <begin position="87"/>
        <end position="133"/>
    </location>
</feature>
<feature type="compositionally biased region" description="Polar residues" evidence="1">
    <location>
        <begin position="546"/>
        <end position="567"/>
    </location>
</feature>
<sequence>MAVQLSSVARSLVECLEGNLETLATTPNSGLLSFLRSSAKIPSFVEKKYLQDWATANLMKHGTILKTGTSTMQMGLLIVDLIEYHNKEPSSSTPTSQPKSIPLRTPPSTNPTSNANFNPLIHNASSAVPKQGGFSSARNSIAVMMERGGGGGARPSGFGTRSGMDGGSGIGSGPAKREESREVAIDMTDVTQTNVDYKKPKHLPTQTRHTPKRKSTSSVGMMKPQLRTGVNLKQGLPLGSNSKPTEIETSTPQKPDSKPPPVPSSGVNKVNVLPAPKIGGPRPFGAGTISTFEKKTDTTHQTGGKKEEVKGNEEDKSEDDGGAANQARKGSIFDRFGPNSVQTENEEQKPEEKPKSIQNNPFLRANQNSEAKGEDERRDETKGDVRQTHPLIPSRSPPTGQQSPFNKFGGTVQQKKEEEKKEEAKPTISGGGIKNNPFVTGNLKPGNAIREEKKNDAKEEATTVKPSSLGALPAGAQPSPFAKPVSTHPLPKQEEKKEEPKETSAGDSFKSNPFLKANESASKAAGLQPTPVSKVGGVPLAGLSQKPPTSTGSASSGVNAGQSTSSGVAERIKNLQASSAPQETKAGVSHPSASPASGGSAALVSKVQPAQGRVKAKEHPDYIPWLEKAKVKSVGFLKMDMRSAGLNPDALDDPEMLV</sequence>
<feature type="region of interest" description="Disordered" evidence="1">
    <location>
        <begin position="146"/>
        <end position="618"/>
    </location>
</feature>
<feature type="compositionally biased region" description="Polar residues" evidence="1">
    <location>
        <begin position="356"/>
        <end position="370"/>
    </location>
</feature>
<organism evidence="2 3">
    <name type="scientific">Blattamonas nauphoetae</name>
    <dbReference type="NCBI Taxonomy" id="2049346"/>
    <lineage>
        <taxon>Eukaryota</taxon>
        <taxon>Metamonada</taxon>
        <taxon>Preaxostyla</taxon>
        <taxon>Oxymonadida</taxon>
        <taxon>Blattamonas</taxon>
    </lineage>
</organism>